<keyword evidence="1" id="KW-0472">Membrane</keyword>
<evidence type="ECO:0000313" key="3">
    <source>
        <dbReference type="Proteomes" id="UP000216438"/>
    </source>
</evidence>
<reference evidence="3" key="1">
    <citation type="submission" date="2016-06" db="EMBL/GenBank/DDBJ databases">
        <authorList>
            <person name="Chen W."/>
            <person name="Hasegawa D.K."/>
        </authorList>
    </citation>
    <scope>NUCLEOTIDE SEQUENCE [LARGE SCALE GENOMIC DNA]</scope>
    <source>
        <strain evidence="3">MEAM1</strain>
    </source>
</reference>
<dbReference type="Proteomes" id="UP000216438">
    <property type="component" value="Chromosome"/>
</dbReference>
<evidence type="ECO:0000313" key="2">
    <source>
        <dbReference type="EMBL" id="ASX26176.1"/>
    </source>
</evidence>
<evidence type="ECO:0000256" key="1">
    <source>
        <dbReference type="SAM" id="Phobius"/>
    </source>
</evidence>
<organism evidence="2 3">
    <name type="scientific">Candidatus Hamiltonella defensa</name>
    <name type="common">Bemisia tabaci</name>
    <dbReference type="NCBI Taxonomy" id="672795"/>
    <lineage>
        <taxon>Bacteria</taxon>
        <taxon>Pseudomonadati</taxon>
        <taxon>Pseudomonadota</taxon>
        <taxon>Gammaproteobacteria</taxon>
        <taxon>Enterobacterales</taxon>
        <taxon>Enterobacteriaceae</taxon>
        <taxon>aphid secondary symbionts</taxon>
        <taxon>Candidatus Williamhamiltonella</taxon>
    </lineage>
</organism>
<sequence>MMTLTAFPGLGWFFLPIVYSFDMVNIIFSNFMPGEFIINLSLNKTLFFHLGLAFLHTLL</sequence>
<proteinExistence type="predicted"/>
<accession>A0A249DX93</accession>
<feature type="transmembrane region" description="Helical" evidence="1">
    <location>
        <begin position="36"/>
        <end position="55"/>
    </location>
</feature>
<protein>
    <submittedName>
        <fullName evidence="2">Uncharacterized protein</fullName>
    </submittedName>
</protein>
<dbReference type="EMBL" id="CP016303">
    <property type="protein sequence ID" value="ASX26176.1"/>
    <property type="molecule type" value="Genomic_DNA"/>
</dbReference>
<keyword evidence="1" id="KW-0812">Transmembrane</keyword>
<dbReference type="AlphaFoldDB" id="A0A249DX93"/>
<name>A0A249DX93_9ENTR</name>
<reference evidence="2 3" key="2">
    <citation type="submission" date="2017-09" db="EMBL/GenBank/DDBJ databases">
        <title>The genome of whitefly Bemisia tabaci, a global crop pest, provides novel insights into virus transmission, host adaptation and insecticide resistance.</title>
        <authorList>
            <person name="Kaur N."/>
            <person name="Kliot A."/>
            <person name="Pinheiro P.V."/>
            <person name="Luan J."/>
            <person name="Zheng Y."/>
            <person name="Liu W."/>
            <person name="Sun H."/>
            <person name="Yang X."/>
            <person name="Xu Y."/>
            <person name="Luo Y."/>
            <person name="Kruse A."/>
            <person name="Fisher T.W."/>
            <person name="Nelson D.R."/>
            <person name="Elimelech M."/>
            <person name="MacCoss M."/>
            <person name="Johnson R."/>
            <person name="Cohen E."/>
            <person name="Hunter W.B."/>
            <person name="Brown J.K."/>
            <person name="Jander G."/>
            <person name="Cilia M."/>
            <person name="Douglas A.E."/>
            <person name="Ghanim M."/>
            <person name="Simmons A.M."/>
            <person name="Wintermantel W.M."/>
            <person name="Ling K.-S."/>
            <person name="Fei Z."/>
        </authorList>
    </citation>
    <scope>NUCLEOTIDE SEQUENCE [LARGE SCALE GENOMIC DNA]</scope>
    <source>
        <strain evidence="2 3">MEAM1</strain>
    </source>
</reference>
<gene>
    <name evidence="2" type="ORF">BA171_03505</name>
</gene>
<keyword evidence="1" id="KW-1133">Transmembrane helix</keyword>